<evidence type="ECO:0000313" key="3">
    <source>
        <dbReference type="Proteomes" id="UP000015105"/>
    </source>
</evidence>
<sequence length="130" mass="12783">MALLKLPGIGCSSILAGAGSRCLAAASHAPSSSPVFLLHANGGGGGQAHLLSRKTTTGDAMRTRRRDLHVVATAAASAANVTPASPRGVSASDVLWPSAGESARVPKPPSSLPLAGLSGSSCPPLPASVR</sequence>
<feature type="region of interest" description="Disordered" evidence="1">
    <location>
        <begin position="99"/>
        <end position="130"/>
    </location>
</feature>
<reference evidence="2" key="4">
    <citation type="submission" date="2019-03" db="UniProtKB">
        <authorList>
            <consortium name="EnsemblPlants"/>
        </authorList>
    </citation>
    <scope>IDENTIFICATION</scope>
</reference>
<evidence type="ECO:0000256" key="1">
    <source>
        <dbReference type="SAM" id="MobiDB-lite"/>
    </source>
</evidence>
<reference evidence="3" key="1">
    <citation type="journal article" date="2014" name="Science">
        <title>Ancient hybridizations among the ancestral genomes of bread wheat.</title>
        <authorList>
            <consortium name="International Wheat Genome Sequencing Consortium,"/>
            <person name="Marcussen T."/>
            <person name="Sandve S.R."/>
            <person name="Heier L."/>
            <person name="Spannagl M."/>
            <person name="Pfeifer M."/>
            <person name="Jakobsen K.S."/>
            <person name="Wulff B.B."/>
            <person name="Steuernagel B."/>
            <person name="Mayer K.F."/>
            <person name="Olsen O.A."/>
        </authorList>
    </citation>
    <scope>NUCLEOTIDE SEQUENCE [LARGE SCALE GENOMIC DNA]</scope>
    <source>
        <strain evidence="3">cv. AL8/78</strain>
    </source>
</reference>
<evidence type="ECO:0000313" key="2">
    <source>
        <dbReference type="EnsemblPlants" id="AET4Gv20048100.1"/>
    </source>
</evidence>
<dbReference type="Gramene" id="AET4Gv20048100.1">
    <property type="protein sequence ID" value="AET4Gv20048100.1"/>
    <property type="gene ID" value="AET4Gv20048100"/>
</dbReference>
<protein>
    <submittedName>
        <fullName evidence="2">Uncharacterized protein</fullName>
    </submittedName>
</protein>
<dbReference type="Proteomes" id="UP000015105">
    <property type="component" value="Chromosome 4D"/>
</dbReference>
<feature type="compositionally biased region" description="Low complexity" evidence="1">
    <location>
        <begin position="112"/>
        <end position="122"/>
    </location>
</feature>
<reference evidence="2" key="5">
    <citation type="journal article" date="2021" name="G3 (Bethesda)">
        <title>Aegilops tauschii genome assembly Aet v5.0 features greater sequence contiguity and improved annotation.</title>
        <authorList>
            <person name="Wang L."/>
            <person name="Zhu T."/>
            <person name="Rodriguez J.C."/>
            <person name="Deal K.R."/>
            <person name="Dubcovsky J."/>
            <person name="McGuire P.E."/>
            <person name="Lux T."/>
            <person name="Spannagl M."/>
            <person name="Mayer K.F.X."/>
            <person name="Baldrich P."/>
            <person name="Meyers B.C."/>
            <person name="Huo N."/>
            <person name="Gu Y.Q."/>
            <person name="Zhou H."/>
            <person name="Devos K.M."/>
            <person name="Bennetzen J.L."/>
            <person name="Unver T."/>
            <person name="Budak H."/>
            <person name="Gulick P.J."/>
            <person name="Galiba G."/>
            <person name="Kalapos B."/>
            <person name="Nelson D.R."/>
            <person name="Li P."/>
            <person name="You F.M."/>
            <person name="Luo M.C."/>
            <person name="Dvorak J."/>
        </authorList>
    </citation>
    <scope>NUCLEOTIDE SEQUENCE [LARGE SCALE GENOMIC DNA]</scope>
    <source>
        <strain evidence="2">cv. AL8/78</strain>
    </source>
</reference>
<name>A0A453H316_AEGTS</name>
<dbReference type="AlphaFoldDB" id="A0A453H316"/>
<accession>A0A453H316</accession>
<reference evidence="3" key="2">
    <citation type="journal article" date="2017" name="Nat. Plants">
        <title>The Aegilops tauschii genome reveals multiple impacts of transposons.</title>
        <authorList>
            <person name="Zhao G."/>
            <person name="Zou C."/>
            <person name="Li K."/>
            <person name="Wang K."/>
            <person name="Li T."/>
            <person name="Gao L."/>
            <person name="Zhang X."/>
            <person name="Wang H."/>
            <person name="Yang Z."/>
            <person name="Liu X."/>
            <person name="Jiang W."/>
            <person name="Mao L."/>
            <person name="Kong X."/>
            <person name="Jiao Y."/>
            <person name="Jia J."/>
        </authorList>
    </citation>
    <scope>NUCLEOTIDE SEQUENCE [LARGE SCALE GENOMIC DNA]</scope>
    <source>
        <strain evidence="3">cv. AL8/78</strain>
    </source>
</reference>
<dbReference type="EnsemblPlants" id="AET4Gv20048100.1">
    <property type="protein sequence ID" value="AET4Gv20048100.1"/>
    <property type="gene ID" value="AET4Gv20048100"/>
</dbReference>
<keyword evidence="3" id="KW-1185">Reference proteome</keyword>
<reference evidence="2" key="3">
    <citation type="journal article" date="2017" name="Nature">
        <title>Genome sequence of the progenitor of the wheat D genome Aegilops tauschii.</title>
        <authorList>
            <person name="Luo M.C."/>
            <person name="Gu Y.Q."/>
            <person name="Puiu D."/>
            <person name="Wang H."/>
            <person name="Twardziok S.O."/>
            <person name="Deal K.R."/>
            <person name="Huo N."/>
            <person name="Zhu T."/>
            <person name="Wang L."/>
            <person name="Wang Y."/>
            <person name="McGuire P.E."/>
            <person name="Liu S."/>
            <person name="Long H."/>
            <person name="Ramasamy R.K."/>
            <person name="Rodriguez J.C."/>
            <person name="Van S.L."/>
            <person name="Yuan L."/>
            <person name="Wang Z."/>
            <person name="Xia Z."/>
            <person name="Xiao L."/>
            <person name="Anderson O.D."/>
            <person name="Ouyang S."/>
            <person name="Liang Y."/>
            <person name="Zimin A.V."/>
            <person name="Pertea G."/>
            <person name="Qi P."/>
            <person name="Bennetzen J.L."/>
            <person name="Dai X."/>
            <person name="Dawson M.W."/>
            <person name="Muller H.G."/>
            <person name="Kugler K."/>
            <person name="Rivarola-Duarte L."/>
            <person name="Spannagl M."/>
            <person name="Mayer K.F.X."/>
            <person name="Lu F.H."/>
            <person name="Bevan M.W."/>
            <person name="Leroy P."/>
            <person name="Li P."/>
            <person name="You F.M."/>
            <person name="Sun Q."/>
            <person name="Liu Z."/>
            <person name="Lyons E."/>
            <person name="Wicker T."/>
            <person name="Salzberg S.L."/>
            <person name="Devos K.M."/>
            <person name="Dvorak J."/>
        </authorList>
    </citation>
    <scope>NUCLEOTIDE SEQUENCE [LARGE SCALE GENOMIC DNA]</scope>
    <source>
        <strain evidence="2">cv. AL8/78</strain>
    </source>
</reference>
<organism evidence="2 3">
    <name type="scientific">Aegilops tauschii subsp. strangulata</name>
    <name type="common">Goatgrass</name>
    <dbReference type="NCBI Taxonomy" id="200361"/>
    <lineage>
        <taxon>Eukaryota</taxon>
        <taxon>Viridiplantae</taxon>
        <taxon>Streptophyta</taxon>
        <taxon>Embryophyta</taxon>
        <taxon>Tracheophyta</taxon>
        <taxon>Spermatophyta</taxon>
        <taxon>Magnoliopsida</taxon>
        <taxon>Liliopsida</taxon>
        <taxon>Poales</taxon>
        <taxon>Poaceae</taxon>
        <taxon>BOP clade</taxon>
        <taxon>Pooideae</taxon>
        <taxon>Triticodae</taxon>
        <taxon>Triticeae</taxon>
        <taxon>Triticinae</taxon>
        <taxon>Aegilops</taxon>
    </lineage>
</organism>
<proteinExistence type="predicted"/>